<sequence length="226" mass="24460">MEEPKHNIHWVSFLLAWVAGFCDTVTFVSGGAIFSAHVTGNFITFAAQMVSSGGKSSDWIKLITFPTFVVAVMVGGWLARVLVRKYRILMVESMLLIGTGVAAMFLPLMSSFMLYLLVFLVVVAMGLQNAFGKLFAKETHGPTTMMTGNVTQAALDLGNLIRTGFREPAALQSLRNISVLIGGFLLGCLMGGIMARYLGLTSIIGPGVAICICYLMREALPRKQLV</sequence>
<protein>
    <submittedName>
        <fullName evidence="2">DUF1275 domain-containing protein</fullName>
    </submittedName>
</protein>
<reference evidence="2 3" key="1">
    <citation type="submission" date="2018-08" db="EMBL/GenBank/DDBJ databases">
        <title>Chitinophaga sp. K20C18050901, a novel bacterium isolated from forest soil.</title>
        <authorList>
            <person name="Wang C."/>
        </authorList>
    </citation>
    <scope>NUCLEOTIDE SEQUENCE [LARGE SCALE GENOMIC DNA]</scope>
    <source>
        <strain evidence="2 3">K20C18050901</strain>
    </source>
</reference>
<dbReference type="RefSeq" id="WP_116856997.1">
    <property type="nucleotide sequence ID" value="NZ_QTJV01000015.1"/>
</dbReference>
<dbReference type="Pfam" id="PF06912">
    <property type="entry name" value="DUF1275"/>
    <property type="match status" value="1"/>
</dbReference>
<evidence type="ECO:0000313" key="2">
    <source>
        <dbReference type="EMBL" id="RFM31249.1"/>
    </source>
</evidence>
<accession>A0A3E1NTH6</accession>
<dbReference type="OrthoDB" id="5125627at2"/>
<feature type="transmembrane region" description="Helical" evidence="1">
    <location>
        <begin position="86"/>
        <end position="106"/>
    </location>
</feature>
<feature type="transmembrane region" description="Helical" evidence="1">
    <location>
        <begin position="59"/>
        <end position="79"/>
    </location>
</feature>
<proteinExistence type="predicted"/>
<dbReference type="AlphaFoldDB" id="A0A3E1NTH6"/>
<dbReference type="EMBL" id="QTJV01000015">
    <property type="protein sequence ID" value="RFM31249.1"/>
    <property type="molecule type" value="Genomic_DNA"/>
</dbReference>
<keyword evidence="1" id="KW-0812">Transmembrane</keyword>
<keyword evidence="3" id="KW-1185">Reference proteome</keyword>
<comment type="caution">
    <text evidence="2">The sequence shown here is derived from an EMBL/GenBank/DDBJ whole genome shotgun (WGS) entry which is preliminary data.</text>
</comment>
<keyword evidence="1" id="KW-0472">Membrane</keyword>
<name>A0A3E1NTH6_9BACT</name>
<feature type="transmembrane region" description="Helical" evidence="1">
    <location>
        <begin position="174"/>
        <end position="193"/>
    </location>
</feature>
<feature type="transmembrane region" description="Helical" evidence="1">
    <location>
        <begin position="12"/>
        <end position="39"/>
    </location>
</feature>
<dbReference type="Proteomes" id="UP000261174">
    <property type="component" value="Unassembled WGS sequence"/>
</dbReference>
<feature type="transmembrane region" description="Helical" evidence="1">
    <location>
        <begin position="199"/>
        <end position="216"/>
    </location>
</feature>
<evidence type="ECO:0000313" key="3">
    <source>
        <dbReference type="Proteomes" id="UP000261174"/>
    </source>
</evidence>
<organism evidence="2 3">
    <name type="scientific">Chitinophaga silvisoli</name>
    <dbReference type="NCBI Taxonomy" id="2291814"/>
    <lineage>
        <taxon>Bacteria</taxon>
        <taxon>Pseudomonadati</taxon>
        <taxon>Bacteroidota</taxon>
        <taxon>Chitinophagia</taxon>
        <taxon>Chitinophagales</taxon>
        <taxon>Chitinophagaceae</taxon>
        <taxon>Chitinophaga</taxon>
    </lineage>
</organism>
<dbReference type="PANTHER" id="PTHR37314">
    <property type="entry name" value="SLR0142 PROTEIN"/>
    <property type="match status" value="1"/>
</dbReference>
<keyword evidence="1" id="KW-1133">Transmembrane helix</keyword>
<feature type="transmembrane region" description="Helical" evidence="1">
    <location>
        <begin position="112"/>
        <end position="136"/>
    </location>
</feature>
<dbReference type="PANTHER" id="PTHR37314:SF5">
    <property type="entry name" value="SLR0142 PROTEIN"/>
    <property type="match status" value="1"/>
</dbReference>
<dbReference type="InterPro" id="IPR010699">
    <property type="entry name" value="DUF1275"/>
</dbReference>
<evidence type="ECO:0000256" key="1">
    <source>
        <dbReference type="SAM" id="Phobius"/>
    </source>
</evidence>
<gene>
    <name evidence="2" type="ORF">DXN04_29410</name>
</gene>